<evidence type="ECO:0000259" key="7">
    <source>
        <dbReference type="PROSITE" id="PS51935"/>
    </source>
</evidence>
<keyword evidence="5" id="KW-0175">Coiled coil</keyword>
<evidence type="ECO:0000256" key="1">
    <source>
        <dbReference type="ARBA" id="ARBA00007074"/>
    </source>
</evidence>
<name>A0A939PLX0_9ACTN</name>
<evidence type="ECO:0000313" key="8">
    <source>
        <dbReference type="EMBL" id="MBO2451564.1"/>
    </source>
</evidence>
<proteinExistence type="inferred from homology"/>
<dbReference type="EMBL" id="JAGEOJ010000013">
    <property type="protein sequence ID" value="MBO2451564.1"/>
    <property type="molecule type" value="Genomic_DNA"/>
</dbReference>
<evidence type="ECO:0000256" key="2">
    <source>
        <dbReference type="ARBA" id="ARBA00022670"/>
    </source>
</evidence>
<dbReference type="InterPro" id="IPR051794">
    <property type="entry name" value="PG_Endopeptidase_C40"/>
</dbReference>
<dbReference type="Pfam" id="PF00877">
    <property type="entry name" value="NLPC_P60"/>
    <property type="match status" value="1"/>
</dbReference>
<dbReference type="AlphaFoldDB" id="A0A939PLX0"/>
<protein>
    <submittedName>
        <fullName evidence="8">C40 family peptidase</fullName>
    </submittedName>
</protein>
<dbReference type="Gene3D" id="3.90.1720.10">
    <property type="entry name" value="endopeptidase domain like (from Nostoc punctiforme)"/>
    <property type="match status" value="1"/>
</dbReference>
<dbReference type="GO" id="GO:0008234">
    <property type="term" value="F:cysteine-type peptidase activity"/>
    <property type="evidence" value="ECO:0007669"/>
    <property type="project" value="UniProtKB-KW"/>
</dbReference>
<keyword evidence="2" id="KW-0645">Protease</keyword>
<dbReference type="InterPro" id="IPR038765">
    <property type="entry name" value="Papain-like_cys_pep_sf"/>
</dbReference>
<reference evidence="8" key="1">
    <citation type="submission" date="2021-03" db="EMBL/GenBank/DDBJ databases">
        <authorList>
            <person name="Kanchanasin P."/>
            <person name="Saeng-In P."/>
            <person name="Phongsopitanun W."/>
            <person name="Yuki M."/>
            <person name="Kudo T."/>
            <person name="Ohkuma M."/>
            <person name="Tanasupawat S."/>
        </authorList>
    </citation>
    <scope>NUCLEOTIDE SEQUENCE</scope>
    <source>
        <strain evidence="8">GKU 128</strain>
    </source>
</reference>
<evidence type="ECO:0000256" key="3">
    <source>
        <dbReference type="ARBA" id="ARBA00022801"/>
    </source>
</evidence>
<evidence type="ECO:0000256" key="5">
    <source>
        <dbReference type="SAM" id="Coils"/>
    </source>
</evidence>
<dbReference type="PANTHER" id="PTHR47359:SF3">
    <property type="entry name" value="NLP_P60 DOMAIN-CONTAINING PROTEIN-RELATED"/>
    <property type="match status" value="1"/>
</dbReference>
<feature type="coiled-coil region" evidence="5">
    <location>
        <begin position="153"/>
        <end position="233"/>
    </location>
</feature>
<feature type="coiled-coil region" evidence="5">
    <location>
        <begin position="64"/>
        <end position="101"/>
    </location>
</feature>
<accession>A0A939PLX0</accession>
<dbReference type="PANTHER" id="PTHR47359">
    <property type="entry name" value="PEPTIDOGLYCAN DL-ENDOPEPTIDASE CWLO"/>
    <property type="match status" value="1"/>
</dbReference>
<comment type="similarity">
    <text evidence="1">Belongs to the peptidase C40 family.</text>
</comment>
<comment type="caution">
    <text evidence="8">The sequence shown here is derived from an EMBL/GenBank/DDBJ whole genome shotgun (WGS) entry which is preliminary data.</text>
</comment>
<keyword evidence="9" id="KW-1185">Reference proteome</keyword>
<feature type="compositionally biased region" description="Basic and acidic residues" evidence="6">
    <location>
        <begin position="24"/>
        <end position="39"/>
    </location>
</feature>
<keyword evidence="3" id="KW-0378">Hydrolase</keyword>
<dbReference type="GO" id="GO:0006508">
    <property type="term" value="P:proteolysis"/>
    <property type="evidence" value="ECO:0007669"/>
    <property type="project" value="UniProtKB-KW"/>
</dbReference>
<organism evidence="8 9">
    <name type="scientific">Actinomadura barringtoniae</name>
    <dbReference type="NCBI Taxonomy" id="1427535"/>
    <lineage>
        <taxon>Bacteria</taxon>
        <taxon>Bacillati</taxon>
        <taxon>Actinomycetota</taxon>
        <taxon>Actinomycetes</taxon>
        <taxon>Streptosporangiales</taxon>
        <taxon>Thermomonosporaceae</taxon>
        <taxon>Actinomadura</taxon>
    </lineage>
</organism>
<feature type="region of interest" description="Disordered" evidence="6">
    <location>
        <begin position="1"/>
        <end position="39"/>
    </location>
</feature>
<dbReference type="InterPro" id="IPR000064">
    <property type="entry name" value="NLP_P60_dom"/>
</dbReference>
<feature type="domain" description="NlpC/P60" evidence="7">
    <location>
        <begin position="253"/>
        <end position="388"/>
    </location>
</feature>
<dbReference type="PROSITE" id="PS51935">
    <property type="entry name" value="NLPC_P60"/>
    <property type="match status" value="1"/>
</dbReference>
<dbReference type="Gene3D" id="6.10.250.3150">
    <property type="match status" value="1"/>
</dbReference>
<evidence type="ECO:0000256" key="6">
    <source>
        <dbReference type="SAM" id="MobiDB-lite"/>
    </source>
</evidence>
<evidence type="ECO:0000256" key="4">
    <source>
        <dbReference type="ARBA" id="ARBA00022807"/>
    </source>
</evidence>
<keyword evidence="4" id="KW-0788">Thiol protease</keyword>
<sequence>MTALTVPAPMTRPAAADPTPSARDIARSKSAERARAADVGRTKAQLAEANGELERLAIASATAVERYNGEIVKLQRARDEHKVAEQRLAQANVKLTAAQQDLAKFAVNAYQINTGANPWMAALGGHGGPQGFMDRAGMVDVMARQRTGMVQKVEAARNVADVFKRQAQEALDEQAAATKRSAEAKRQAEAAVADQQAAVRRLAASKRRLEARLGSAQAHTEELQRRREAAMNRMATQSFSGSGRTAINLARGSARGSLVVRAALKFIGTPYSWGGGTASGPSYGVAQGAGILGFDCSGLALYAWNKAGVRLDHWTGTQWTSGPHVPVSQLRAGDLVFFASDTGDPDTIHHVGIYLGQGRMIEAPYTGASVRISSIYRNGLIGATRPAG</sequence>
<dbReference type="SUPFAM" id="SSF54001">
    <property type="entry name" value="Cysteine proteinases"/>
    <property type="match status" value="1"/>
</dbReference>
<dbReference type="Proteomes" id="UP000669179">
    <property type="component" value="Unassembled WGS sequence"/>
</dbReference>
<evidence type="ECO:0000313" key="9">
    <source>
        <dbReference type="Proteomes" id="UP000669179"/>
    </source>
</evidence>
<gene>
    <name evidence="8" type="ORF">J4573_31040</name>
</gene>